<dbReference type="EMBL" id="LECT01000042">
    <property type="protein sequence ID" value="KLU02993.1"/>
    <property type="molecule type" value="Genomic_DNA"/>
</dbReference>
<dbReference type="PATRIC" id="fig|595434.4.peg.4710"/>
<evidence type="ECO:0000313" key="6">
    <source>
        <dbReference type="Proteomes" id="UP000036367"/>
    </source>
</evidence>
<keyword evidence="2 3" id="KW-0802">TPR repeat</keyword>
<dbReference type="SUPFAM" id="SSF48452">
    <property type="entry name" value="TPR-like"/>
    <property type="match status" value="3"/>
</dbReference>
<dbReference type="RefSeq" id="WP_047816101.1">
    <property type="nucleotide sequence ID" value="NZ_LECT01000042.1"/>
</dbReference>
<dbReference type="OrthoDB" id="236364at2"/>
<dbReference type="Gene3D" id="1.25.40.10">
    <property type="entry name" value="Tetratricopeptide repeat domain"/>
    <property type="match status" value="4"/>
</dbReference>
<reference evidence="5" key="1">
    <citation type="submission" date="2015-05" db="EMBL/GenBank/DDBJ databases">
        <title>Permanent draft genome of Rhodopirellula islandicus K833.</title>
        <authorList>
            <person name="Kizina J."/>
            <person name="Richter M."/>
            <person name="Glockner F.O."/>
            <person name="Harder J."/>
        </authorList>
    </citation>
    <scope>NUCLEOTIDE SEQUENCE [LARGE SCALE GENOMIC DNA]</scope>
    <source>
        <strain evidence="5">K833</strain>
    </source>
</reference>
<feature type="compositionally biased region" description="Basic and acidic residues" evidence="4">
    <location>
        <begin position="32"/>
        <end position="41"/>
    </location>
</feature>
<dbReference type="Pfam" id="PF14559">
    <property type="entry name" value="TPR_19"/>
    <property type="match status" value="1"/>
</dbReference>
<feature type="region of interest" description="Disordered" evidence="4">
    <location>
        <begin position="11"/>
        <end position="41"/>
    </location>
</feature>
<dbReference type="PANTHER" id="PTHR45586">
    <property type="entry name" value="TPR REPEAT-CONTAINING PROTEIN PA4667"/>
    <property type="match status" value="1"/>
</dbReference>
<keyword evidence="6" id="KW-1185">Reference proteome</keyword>
<proteinExistence type="predicted"/>
<comment type="caution">
    <text evidence="5">The sequence shown here is derived from an EMBL/GenBank/DDBJ whole genome shotgun (WGS) entry which is preliminary data.</text>
</comment>
<evidence type="ECO:0000256" key="3">
    <source>
        <dbReference type="PROSITE-ProRule" id="PRU00339"/>
    </source>
</evidence>
<sequence>MFLLAASWGAPTVGEDGFSTPFRLPSASQSQSDRDRERVSARWVQHKERVKTAKNNTVELETLPAPSRSPEELPAPDSDQEIRRGILLRAVRNAVSLGDIPLAIERFEDLFQEFPGQTDLKIEYIGLLIQSGNLTKAEQSLKVLVEQFPDSIPFHILHAELLIQQGKHLNAERSFRKIVESGEANVDVLISFARVLAWQGNLAEAVEVYERHLRDLPGLPLQNELAIAELLIEIQHPGDAVAVLLRLYESDPGNPQVLVMLVLANSRMGENVVIHRYLEELQSNPEFTFDSRIELADTLYRDGADRLALMVYQSASVLRPNHVSTQTKIVRVLVRLFDMNGAKAVLDSIEETNAGSPDHRLVRLETANYQTAFGEHAKAFAIYRSLLVNNEGDELAQVGLGTLYHAIGDDRAAETVFRNLGTKQSHSVQMLAESLLKQNRVSEAIQTLRHSSHPATLAQEAAVADILLRGRDYAAAESVCVAALAGAQGIALDVATKIQIRTTLGLSQLKQGRFAEAEDTLQETRRMQGGDSAKLRYGLYRCLIALDREAEAEQVLSDERNSFAPMTKDRVTIAQLAMADCECKLAERLLQQALMFDPSNVYLMCLLGESRSMCNRCSGDCDDRSSFVSALAASPMNTRARLGLARSYTRTNDFSLANKSFDMILTAFPQHETARIEYARMQYAWKGVDAANRAYAEAKARHRPQEFLPGASLMHSDLNALQVEYEQASNRLQLIEAERKAKYYKDWKPRTAQANYQSLLQLDPTNQEAQFDLGQVHSALNQTRKAIARYDCLLRLDPCHTEALIAKRRMQLETRPQILNSFQFEFRSGRQGLTDLTSLRLDTRVVKPIGDQDEYLIAGYAHRFLRPKQGEDADGNVAILGFQTKPWDHLRLFALAELEQYDQGFSTRVPFRAGLNWRTPADVHLGLAGFLENIAANGESIRQDTFRGGLELTAATNFSWRWDAAAMYRLAGYSDDNLSQEVLVQNNYLLIPGRTQLRWKTDWNLIAFNESTRFNADPDDLTGILHPYFSPSAFTFASSGMEVRKWLSPHNFHGADAHWVSAYGGVRIDSDSVGYGLFEAAAHRDHQGWLSAEVKTSVILSEVYNSVGVGGLFTIRFP</sequence>
<organism evidence="5 6">
    <name type="scientific">Rhodopirellula islandica</name>
    <dbReference type="NCBI Taxonomy" id="595434"/>
    <lineage>
        <taxon>Bacteria</taxon>
        <taxon>Pseudomonadati</taxon>
        <taxon>Planctomycetota</taxon>
        <taxon>Planctomycetia</taxon>
        <taxon>Pirellulales</taxon>
        <taxon>Pirellulaceae</taxon>
        <taxon>Rhodopirellula</taxon>
    </lineage>
</organism>
<accession>A0A0J1B8Z3</accession>
<protein>
    <submittedName>
        <fullName evidence="5">TPR repeat protein</fullName>
    </submittedName>
</protein>
<dbReference type="PROSITE" id="PS50005">
    <property type="entry name" value="TPR"/>
    <property type="match status" value="1"/>
</dbReference>
<evidence type="ECO:0000256" key="2">
    <source>
        <dbReference type="ARBA" id="ARBA00022803"/>
    </source>
</evidence>
<feature type="repeat" description="TPR" evidence="3">
    <location>
        <begin position="767"/>
        <end position="800"/>
    </location>
</feature>
<dbReference type="InterPro" id="IPR011990">
    <property type="entry name" value="TPR-like_helical_dom_sf"/>
</dbReference>
<evidence type="ECO:0000256" key="1">
    <source>
        <dbReference type="ARBA" id="ARBA00022737"/>
    </source>
</evidence>
<dbReference type="Pfam" id="PF13432">
    <property type="entry name" value="TPR_16"/>
    <property type="match status" value="1"/>
</dbReference>
<dbReference type="AlphaFoldDB" id="A0A0J1B8Z3"/>
<feature type="region of interest" description="Disordered" evidence="4">
    <location>
        <begin position="54"/>
        <end position="78"/>
    </location>
</feature>
<name>A0A0J1B8Z3_RHOIS</name>
<dbReference type="InterPro" id="IPR051012">
    <property type="entry name" value="CellSynth/LPSAsmb/PSIAsmb"/>
</dbReference>
<keyword evidence="1" id="KW-0677">Repeat</keyword>
<dbReference type="STRING" id="595434.RISK_004963"/>
<dbReference type="PANTHER" id="PTHR45586:SF1">
    <property type="entry name" value="LIPOPOLYSACCHARIDE ASSEMBLY PROTEIN B"/>
    <property type="match status" value="1"/>
</dbReference>
<evidence type="ECO:0000313" key="5">
    <source>
        <dbReference type="EMBL" id="KLU02993.1"/>
    </source>
</evidence>
<gene>
    <name evidence="5" type="ORF">RISK_004963</name>
</gene>
<dbReference type="Proteomes" id="UP000036367">
    <property type="component" value="Unassembled WGS sequence"/>
</dbReference>
<dbReference type="InterPro" id="IPR019734">
    <property type="entry name" value="TPR_rpt"/>
</dbReference>
<dbReference type="SMART" id="SM00028">
    <property type="entry name" value="TPR"/>
    <property type="match status" value="6"/>
</dbReference>
<evidence type="ECO:0000256" key="4">
    <source>
        <dbReference type="SAM" id="MobiDB-lite"/>
    </source>
</evidence>